<sequence>MGEVKGKNPLEMKKLGEDAPNREDNAIDFMKHYPALACLKSVKPKVKANVVEESSVPVSAASTKVSAATTTTTATILTPRKGIVITELETAEVDDDQEATKIKELMKIIPDEEEVAIDAIPLATKLPTL</sequence>
<dbReference type="EMBL" id="BQNB010011153">
    <property type="protein sequence ID" value="GJS86886.1"/>
    <property type="molecule type" value="Genomic_DNA"/>
</dbReference>
<gene>
    <name evidence="2" type="ORF">Tco_0769522</name>
</gene>
<proteinExistence type="predicted"/>
<accession>A0ABQ4ZAW5</accession>
<dbReference type="Proteomes" id="UP001151760">
    <property type="component" value="Unassembled WGS sequence"/>
</dbReference>
<organism evidence="2 3">
    <name type="scientific">Tanacetum coccineum</name>
    <dbReference type="NCBI Taxonomy" id="301880"/>
    <lineage>
        <taxon>Eukaryota</taxon>
        <taxon>Viridiplantae</taxon>
        <taxon>Streptophyta</taxon>
        <taxon>Embryophyta</taxon>
        <taxon>Tracheophyta</taxon>
        <taxon>Spermatophyta</taxon>
        <taxon>Magnoliopsida</taxon>
        <taxon>eudicotyledons</taxon>
        <taxon>Gunneridae</taxon>
        <taxon>Pentapetalae</taxon>
        <taxon>asterids</taxon>
        <taxon>campanulids</taxon>
        <taxon>Asterales</taxon>
        <taxon>Asteraceae</taxon>
        <taxon>Asteroideae</taxon>
        <taxon>Anthemideae</taxon>
        <taxon>Anthemidinae</taxon>
        <taxon>Tanacetum</taxon>
    </lineage>
</organism>
<name>A0ABQ4ZAW5_9ASTR</name>
<evidence type="ECO:0000256" key="1">
    <source>
        <dbReference type="SAM" id="MobiDB-lite"/>
    </source>
</evidence>
<feature type="region of interest" description="Disordered" evidence="1">
    <location>
        <begin position="1"/>
        <end position="21"/>
    </location>
</feature>
<keyword evidence="3" id="KW-1185">Reference proteome</keyword>
<comment type="caution">
    <text evidence="2">The sequence shown here is derived from an EMBL/GenBank/DDBJ whole genome shotgun (WGS) entry which is preliminary data.</text>
</comment>
<reference evidence="2" key="1">
    <citation type="journal article" date="2022" name="Int. J. Mol. Sci.">
        <title>Draft Genome of Tanacetum Coccineum: Genomic Comparison of Closely Related Tanacetum-Family Plants.</title>
        <authorList>
            <person name="Yamashiro T."/>
            <person name="Shiraishi A."/>
            <person name="Nakayama K."/>
            <person name="Satake H."/>
        </authorList>
    </citation>
    <scope>NUCLEOTIDE SEQUENCE</scope>
</reference>
<evidence type="ECO:0000313" key="2">
    <source>
        <dbReference type="EMBL" id="GJS86886.1"/>
    </source>
</evidence>
<evidence type="ECO:0000313" key="3">
    <source>
        <dbReference type="Proteomes" id="UP001151760"/>
    </source>
</evidence>
<protein>
    <submittedName>
        <fullName evidence="2">Uncharacterized protein</fullName>
    </submittedName>
</protein>
<reference evidence="2" key="2">
    <citation type="submission" date="2022-01" db="EMBL/GenBank/DDBJ databases">
        <authorList>
            <person name="Yamashiro T."/>
            <person name="Shiraishi A."/>
            <person name="Satake H."/>
            <person name="Nakayama K."/>
        </authorList>
    </citation>
    <scope>NUCLEOTIDE SEQUENCE</scope>
</reference>